<reference evidence="1 2" key="1">
    <citation type="submission" date="2022-03" db="EMBL/GenBank/DDBJ databases">
        <title>Hymenobactersp. isolated from the air.</title>
        <authorList>
            <person name="Won M."/>
            <person name="Kwon S.-W."/>
        </authorList>
    </citation>
    <scope>NUCLEOTIDE SEQUENCE [LARGE SCALE GENOMIC DNA]</scope>
    <source>
        <strain evidence="1 2">KACC 21982</strain>
    </source>
</reference>
<dbReference type="PANTHER" id="PTHR36456:SF1">
    <property type="entry name" value="UPF0232 PROTEIN SCO3875"/>
    <property type="match status" value="1"/>
</dbReference>
<dbReference type="EMBL" id="CP094669">
    <property type="protein sequence ID" value="UOG75000.1"/>
    <property type="molecule type" value="Genomic_DNA"/>
</dbReference>
<dbReference type="RefSeq" id="WP_243798757.1">
    <property type="nucleotide sequence ID" value="NZ_CP094669.1"/>
</dbReference>
<evidence type="ECO:0000313" key="1">
    <source>
        <dbReference type="EMBL" id="UOG75000.1"/>
    </source>
</evidence>
<gene>
    <name evidence="1" type="ORF">MTX78_00005</name>
</gene>
<dbReference type="Proteomes" id="UP000831113">
    <property type="component" value="Chromosome"/>
</dbReference>
<accession>A0ABY4D0K4</accession>
<keyword evidence="2" id="KW-1185">Reference proteome</keyword>
<protein>
    <submittedName>
        <fullName evidence="1">DUF721 domain-containing protein</fullName>
    </submittedName>
</protein>
<dbReference type="PANTHER" id="PTHR36456">
    <property type="entry name" value="UPF0232 PROTEIN SCO3875"/>
    <property type="match status" value="1"/>
</dbReference>
<sequence length="108" mass="12041">MSILKKPRSLESSRQGDIVSLKDSIKALLKAYRLQGKLNEVTVVASWERVMGKAVALKTKEVYVSNGKLFVRLTSAPLKHELVMAKTRVMELINSEVGEAVIKEVVFL</sequence>
<proteinExistence type="predicted"/>
<dbReference type="InterPro" id="IPR007922">
    <property type="entry name" value="DciA-like"/>
</dbReference>
<name>A0ABY4D0K4_9BACT</name>
<organism evidence="1 2">
    <name type="scientific">Hymenobacter tibetensis</name>
    <dbReference type="NCBI Taxonomy" id="497967"/>
    <lineage>
        <taxon>Bacteria</taxon>
        <taxon>Pseudomonadati</taxon>
        <taxon>Bacteroidota</taxon>
        <taxon>Cytophagia</taxon>
        <taxon>Cytophagales</taxon>
        <taxon>Hymenobacteraceae</taxon>
        <taxon>Hymenobacter</taxon>
    </lineage>
</organism>
<dbReference type="Pfam" id="PF05258">
    <property type="entry name" value="DciA"/>
    <property type="match status" value="1"/>
</dbReference>
<evidence type="ECO:0000313" key="2">
    <source>
        <dbReference type="Proteomes" id="UP000831113"/>
    </source>
</evidence>